<feature type="domain" description="HMA" evidence="2">
    <location>
        <begin position="210"/>
        <end position="277"/>
    </location>
</feature>
<gene>
    <name evidence="3" type="ORF">OPV22_009554</name>
</gene>
<dbReference type="InterPro" id="IPR036163">
    <property type="entry name" value="HMA_dom_sf"/>
</dbReference>
<dbReference type="CDD" id="cd00371">
    <property type="entry name" value="HMA"/>
    <property type="match status" value="2"/>
</dbReference>
<evidence type="ECO:0000313" key="4">
    <source>
        <dbReference type="Proteomes" id="UP001222027"/>
    </source>
</evidence>
<dbReference type="AlphaFoldDB" id="A0AAV8RER0"/>
<reference evidence="3 4" key="1">
    <citation type="submission" date="2022-12" db="EMBL/GenBank/DDBJ databases">
        <title>Chromosome-scale assembly of the Ensete ventricosum genome.</title>
        <authorList>
            <person name="Dussert Y."/>
            <person name="Stocks J."/>
            <person name="Wendawek A."/>
            <person name="Woldeyes F."/>
            <person name="Nichols R.A."/>
            <person name="Borrell J.S."/>
        </authorList>
    </citation>
    <scope>NUCLEOTIDE SEQUENCE [LARGE SCALE GENOMIC DNA]</scope>
    <source>
        <strain evidence="4">cv. Maze</strain>
        <tissue evidence="3">Seeds</tissue>
    </source>
</reference>
<sequence>MSPFAKISLITWVSYGVKVAQVSQKFWGPEYSTCSFPCYLYVYLRLPFPIHPTVQAGGQAAAMAKKKKKGGENGEVAAGNPAGGAGGGGGGGGNEEKNDGGSITVVLKVDMHCEGCAKKVIKSVKGVQGVEGVKADAGSGKLTVMGKLDPWKLRDRVEAKTHKKVDLVSPANFPKKGADANDPSSSCSSAKKPAAVKKPDDKKPQDKLAATTVVLKIRLHCEGCIRRIRKTITKIKGVDGVVFDTQKDLVTVKGTMDAKALPEVLKAKLKRDVEVVQPKKDGGEKKDKGGGGEKKEKGGGGGGGGGGGEKETNGKATTVPEPPNEMDYYAGYGYRIEMVHAPQLFSDENPNSCSVM</sequence>
<name>A0AAV8RER0_ENSVE</name>
<feature type="compositionally biased region" description="Basic and acidic residues" evidence="1">
    <location>
        <begin position="276"/>
        <end position="298"/>
    </location>
</feature>
<dbReference type="PROSITE" id="PS50846">
    <property type="entry name" value="HMA_2"/>
    <property type="match status" value="2"/>
</dbReference>
<dbReference type="EMBL" id="JAQQAF010000003">
    <property type="protein sequence ID" value="KAJ8499002.1"/>
    <property type="molecule type" value="Genomic_DNA"/>
</dbReference>
<keyword evidence="4" id="KW-1185">Reference proteome</keyword>
<organism evidence="3 4">
    <name type="scientific">Ensete ventricosum</name>
    <name type="common">Abyssinian banana</name>
    <name type="synonym">Musa ensete</name>
    <dbReference type="NCBI Taxonomy" id="4639"/>
    <lineage>
        <taxon>Eukaryota</taxon>
        <taxon>Viridiplantae</taxon>
        <taxon>Streptophyta</taxon>
        <taxon>Embryophyta</taxon>
        <taxon>Tracheophyta</taxon>
        <taxon>Spermatophyta</taxon>
        <taxon>Magnoliopsida</taxon>
        <taxon>Liliopsida</taxon>
        <taxon>Zingiberales</taxon>
        <taxon>Musaceae</taxon>
        <taxon>Ensete</taxon>
    </lineage>
</organism>
<feature type="region of interest" description="Disordered" evidence="1">
    <location>
        <begin position="276"/>
        <end position="327"/>
    </location>
</feature>
<accession>A0AAV8RER0</accession>
<evidence type="ECO:0000313" key="3">
    <source>
        <dbReference type="EMBL" id="KAJ8499002.1"/>
    </source>
</evidence>
<proteinExistence type="predicted"/>
<dbReference type="PANTHER" id="PTHR46413:SF1">
    <property type="entry name" value="HEAVY METAL-ASSOCIATED ISOPRENYLATED PLANT PROTEIN 6"/>
    <property type="match status" value="1"/>
</dbReference>
<dbReference type="Gene3D" id="3.30.70.100">
    <property type="match status" value="2"/>
</dbReference>
<dbReference type="SUPFAM" id="SSF55008">
    <property type="entry name" value="HMA, heavy metal-associated domain"/>
    <property type="match status" value="2"/>
</dbReference>
<dbReference type="GO" id="GO:0046872">
    <property type="term" value="F:metal ion binding"/>
    <property type="evidence" value="ECO:0007669"/>
    <property type="project" value="InterPro"/>
</dbReference>
<evidence type="ECO:0000259" key="2">
    <source>
        <dbReference type="PROSITE" id="PS50846"/>
    </source>
</evidence>
<dbReference type="PANTHER" id="PTHR46413">
    <property type="entry name" value="HEAVY METAL-ASSOCIATED ISOPRENYLATED PLANT PROTEIN 6"/>
    <property type="match status" value="1"/>
</dbReference>
<dbReference type="InterPro" id="IPR006121">
    <property type="entry name" value="HMA_dom"/>
</dbReference>
<dbReference type="Pfam" id="PF00403">
    <property type="entry name" value="HMA"/>
    <property type="match status" value="2"/>
</dbReference>
<dbReference type="InterPro" id="IPR044594">
    <property type="entry name" value="HIPP01/3/5/6"/>
</dbReference>
<feature type="region of interest" description="Disordered" evidence="1">
    <location>
        <begin position="169"/>
        <end position="205"/>
    </location>
</feature>
<feature type="compositionally biased region" description="Low complexity" evidence="1">
    <location>
        <begin position="180"/>
        <end position="193"/>
    </location>
</feature>
<feature type="compositionally biased region" description="Gly residues" evidence="1">
    <location>
        <begin position="81"/>
        <end position="93"/>
    </location>
</feature>
<feature type="region of interest" description="Disordered" evidence="1">
    <location>
        <begin position="71"/>
        <end position="97"/>
    </location>
</feature>
<protein>
    <recommendedName>
        <fullName evidence="2">HMA domain-containing protein</fullName>
    </recommendedName>
</protein>
<feature type="domain" description="HMA" evidence="2">
    <location>
        <begin position="102"/>
        <end position="165"/>
    </location>
</feature>
<comment type="caution">
    <text evidence="3">The sequence shown here is derived from an EMBL/GenBank/DDBJ whole genome shotgun (WGS) entry which is preliminary data.</text>
</comment>
<evidence type="ECO:0000256" key="1">
    <source>
        <dbReference type="SAM" id="MobiDB-lite"/>
    </source>
</evidence>
<dbReference type="Proteomes" id="UP001222027">
    <property type="component" value="Unassembled WGS sequence"/>
</dbReference>